<keyword evidence="2" id="KW-1185">Reference proteome</keyword>
<evidence type="ECO:0000313" key="2">
    <source>
        <dbReference type="Proteomes" id="UP001595075"/>
    </source>
</evidence>
<accession>A0ABR4CNG5</accession>
<proteinExistence type="predicted"/>
<organism evidence="1 2">
    <name type="scientific">Oculimacula yallundae</name>
    <dbReference type="NCBI Taxonomy" id="86028"/>
    <lineage>
        <taxon>Eukaryota</taxon>
        <taxon>Fungi</taxon>
        <taxon>Dikarya</taxon>
        <taxon>Ascomycota</taxon>
        <taxon>Pezizomycotina</taxon>
        <taxon>Leotiomycetes</taxon>
        <taxon>Helotiales</taxon>
        <taxon>Ploettnerulaceae</taxon>
        <taxon>Oculimacula</taxon>
    </lineage>
</organism>
<comment type="caution">
    <text evidence="1">The sequence shown here is derived from an EMBL/GenBank/DDBJ whole genome shotgun (WGS) entry which is preliminary data.</text>
</comment>
<reference evidence="1 2" key="1">
    <citation type="journal article" date="2024" name="Commun. Biol.">
        <title>Comparative genomic analysis of thermophilic fungi reveals convergent evolutionary adaptations and gene losses.</title>
        <authorList>
            <person name="Steindorff A.S."/>
            <person name="Aguilar-Pontes M.V."/>
            <person name="Robinson A.J."/>
            <person name="Andreopoulos B."/>
            <person name="LaButti K."/>
            <person name="Kuo A."/>
            <person name="Mondo S."/>
            <person name="Riley R."/>
            <person name="Otillar R."/>
            <person name="Haridas S."/>
            <person name="Lipzen A."/>
            <person name="Grimwood J."/>
            <person name="Schmutz J."/>
            <person name="Clum A."/>
            <person name="Reid I.D."/>
            <person name="Moisan M.C."/>
            <person name="Butler G."/>
            <person name="Nguyen T.T.M."/>
            <person name="Dewar K."/>
            <person name="Conant G."/>
            <person name="Drula E."/>
            <person name="Henrissat B."/>
            <person name="Hansel C."/>
            <person name="Singer S."/>
            <person name="Hutchinson M.I."/>
            <person name="de Vries R.P."/>
            <person name="Natvig D.O."/>
            <person name="Powell A.J."/>
            <person name="Tsang A."/>
            <person name="Grigoriev I.V."/>
        </authorList>
    </citation>
    <scope>NUCLEOTIDE SEQUENCE [LARGE SCALE GENOMIC DNA]</scope>
    <source>
        <strain evidence="1 2">CBS 494.80</strain>
    </source>
</reference>
<sequence length="92" mass="10465">MMRMMMSEVGETPIEKTELAVLEPEQNICVSSKRPKLIPSCKIIAPYPPVQCLAMISYLNPILSVQMLIVMPDSMMMMRQRMNCVSVLLMTQ</sequence>
<evidence type="ECO:0000313" key="1">
    <source>
        <dbReference type="EMBL" id="KAL2071510.1"/>
    </source>
</evidence>
<dbReference type="EMBL" id="JAZHXI010000005">
    <property type="protein sequence ID" value="KAL2071510.1"/>
    <property type="molecule type" value="Genomic_DNA"/>
</dbReference>
<name>A0ABR4CNG5_9HELO</name>
<gene>
    <name evidence="1" type="ORF">VTL71DRAFT_12745</name>
</gene>
<dbReference type="Proteomes" id="UP001595075">
    <property type="component" value="Unassembled WGS sequence"/>
</dbReference>
<protein>
    <submittedName>
        <fullName evidence="1">Uncharacterized protein</fullName>
    </submittedName>
</protein>